<dbReference type="Proteomes" id="UP000198850">
    <property type="component" value="Unassembled WGS sequence"/>
</dbReference>
<feature type="compositionally biased region" description="Basic residues" evidence="1">
    <location>
        <begin position="30"/>
        <end position="46"/>
    </location>
</feature>
<evidence type="ECO:0000313" key="3">
    <source>
        <dbReference type="EMBL" id="SEB10367.1"/>
    </source>
</evidence>
<feature type="chain" id="PRO_5011502092" description="Pentapeptide MXKDX repeat protein" evidence="2">
    <location>
        <begin position="20"/>
        <end position="60"/>
    </location>
</feature>
<gene>
    <name evidence="3" type="ORF">SAMN05443550_110168</name>
</gene>
<feature type="region of interest" description="Disordered" evidence="1">
    <location>
        <begin position="21"/>
        <end position="60"/>
    </location>
</feature>
<evidence type="ECO:0000256" key="2">
    <source>
        <dbReference type="SAM" id="SignalP"/>
    </source>
</evidence>
<accession>A0A1H4GLJ6</accession>
<dbReference type="AlphaFoldDB" id="A0A1H4GLJ6"/>
<evidence type="ECO:0000256" key="1">
    <source>
        <dbReference type="SAM" id="MobiDB-lite"/>
    </source>
</evidence>
<name>A0A1H4GLJ6_9SPHI</name>
<feature type="compositionally biased region" description="Basic and acidic residues" evidence="1">
    <location>
        <begin position="47"/>
        <end position="60"/>
    </location>
</feature>
<proteinExistence type="predicted"/>
<reference evidence="3 4" key="1">
    <citation type="submission" date="2016-10" db="EMBL/GenBank/DDBJ databases">
        <authorList>
            <person name="de Groot N.N."/>
        </authorList>
    </citation>
    <scope>NUCLEOTIDE SEQUENCE [LARGE SCALE GENOMIC DNA]</scope>
    <source>
        <strain evidence="3 4">DSM 19033</strain>
    </source>
</reference>
<keyword evidence="4" id="KW-1185">Reference proteome</keyword>
<organism evidence="3 4">
    <name type="scientific">Pedobacter hartonius</name>
    <dbReference type="NCBI Taxonomy" id="425514"/>
    <lineage>
        <taxon>Bacteria</taxon>
        <taxon>Pseudomonadati</taxon>
        <taxon>Bacteroidota</taxon>
        <taxon>Sphingobacteriia</taxon>
        <taxon>Sphingobacteriales</taxon>
        <taxon>Sphingobacteriaceae</taxon>
        <taxon>Pedobacter</taxon>
    </lineage>
</organism>
<evidence type="ECO:0008006" key="5">
    <source>
        <dbReference type="Google" id="ProtNLM"/>
    </source>
</evidence>
<protein>
    <recommendedName>
        <fullName evidence="5">Pentapeptide MXKDX repeat protein</fullName>
    </recommendedName>
</protein>
<sequence length="60" mass="6760">MKKLFATLLLAAFSLSTFAGMPPQQDTTKKVQKQKMKPTSKMKKHGSKTDTTKTDTLRKM</sequence>
<dbReference type="EMBL" id="FNRA01000010">
    <property type="protein sequence ID" value="SEB10367.1"/>
    <property type="molecule type" value="Genomic_DNA"/>
</dbReference>
<evidence type="ECO:0000313" key="4">
    <source>
        <dbReference type="Proteomes" id="UP000198850"/>
    </source>
</evidence>
<keyword evidence="2" id="KW-0732">Signal</keyword>
<dbReference type="RefSeq" id="WP_090558882.1">
    <property type="nucleotide sequence ID" value="NZ_FNRA01000010.1"/>
</dbReference>
<feature type="signal peptide" evidence="2">
    <location>
        <begin position="1"/>
        <end position="19"/>
    </location>
</feature>